<keyword evidence="2" id="KW-0285">Flavoprotein</keyword>
<reference evidence="8" key="4">
    <citation type="journal article" date="2015" name="G3 (Bethesda)">
        <title>Genome sequences of three phytopathogenic species of the Magnaporthaceae family of fungi.</title>
        <authorList>
            <person name="Okagaki L.H."/>
            <person name="Nunes C.C."/>
            <person name="Sailsbery J."/>
            <person name="Clay B."/>
            <person name="Brown D."/>
            <person name="John T."/>
            <person name="Oh Y."/>
            <person name="Young N."/>
            <person name="Fitzgerald M."/>
            <person name="Haas B.J."/>
            <person name="Zeng Q."/>
            <person name="Young S."/>
            <person name="Adiconis X."/>
            <person name="Fan L."/>
            <person name="Levin J.Z."/>
            <person name="Mitchell T.K."/>
            <person name="Okubara P.A."/>
            <person name="Farman M.L."/>
            <person name="Kohn L.M."/>
            <person name="Birren B."/>
            <person name="Ma L.-J."/>
            <person name="Dean R.A."/>
        </authorList>
    </citation>
    <scope>NUCLEOTIDE SEQUENCE</scope>
    <source>
        <strain evidence="8">R3-111a-1</strain>
    </source>
</reference>
<dbReference type="PANTHER" id="PTHR13789">
    <property type="entry name" value="MONOOXYGENASE"/>
    <property type="match status" value="1"/>
</dbReference>
<organism evidence="7">
    <name type="scientific">Gaeumannomyces tritici (strain R3-111a-1)</name>
    <name type="common">Wheat and barley take-all root rot fungus</name>
    <name type="synonym">Gaeumannomyces graminis var. tritici</name>
    <dbReference type="NCBI Taxonomy" id="644352"/>
    <lineage>
        <taxon>Eukaryota</taxon>
        <taxon>Fungi</taxon>
        <taxon>Dikarya</taxon>
        <taxon>Ascomycota</taxon>
        <taxon>Pezizomycotina</taxon>
        <taxon>Sordariomycetes</taxon>
        <taxon>Sordariomycetidae</taxon>
        <taxon>Magnaporthales</taxon>
        <taxon>Magnaporthaceae</taxon>
        <taxon>Gaeumannomyces</taxon>
    </lineage>
</organism>
<dbReference type="RefSeq" id="XP_009222811.1">
    <property type="nucleotide sequence ID" value="XM_009224547.1"/>
</dbReference>
<dbReference type="VEuPathDB" id="FungiDB:GGTG_06725"/>
<feature type="domain" description="FAD-binding" evidence="6">
    <location>
        <begin position="160"/>
        <end position="370"/>
    </location>
</feature>
<reference evidence="8" key="5">
    <citation type="submission" date="2018-04" db="UniProtKB">
        <authorList>
            <consortium name="EnsemblFungi"/>
        </authorList>
    </citation>
    <scope>IDENTIFICATION</scope>
    <source>
        <strain evidence="8">R3-111a-1</strain>
    </source>
</reference>
<dbReference type="Pfam" id="PF01494">
    <property type="entry name" value="FAD_binding_3"/>
    <property type="match status" value="1"/>
</dbReference>
<name>J3NZM8_GAET3</name>
<evidence type="ECO:0000313" key="9">
    <source>
        <dbReference type="Proteomes" id="UP000006039"/>
    </source>
</evidence>
<sequence>MPLKVLVVGGGIAGLSCAAALRRAGHDVVVLERSARFDNETGAAIHVPPNATRPLLAWGLDADRARLVRFRRSVFVEARSLATVREVEQGPDVVDAVYGAPWLAAHRVDLHEELRRLAEGEGEGRGGGEGWGVLETRLGAQVVGYNPDAPSVTLAGGDVVSGDLVVAADGIHSRAPTAVAGRHDPALPAGEYNFCYRFLIPAAALEADPDTRPFAGERSHGAVTHFVDSSRRLVSYTCRNHEVYNFVALFHRDDVSSQQKEDWHAAVSKDQVVQTFSDFHPSLLKLFAKATEFKQWPLLYRAPLPTWSKGRMLLVGDAAHPMLPFQGQGGAQAIEDGVALGIAMAGAAPESVGARLAVFEAVRRSRASALQVLSNAGQDEAHKVAAEAARYIPIEAVPKDQAEAFRFNFGYDVVADTVGKMRDMVDPEFAVPSGFFLKEPATFGKA</sequence>
<dbReference type="PROSITE" id="PS51257">
    <property type="entry name" value="PROKAR_LIPOPROTEIN"/>
    <property type="match status" value="1"/>
</dbReference>
<keyword evidence="9" id="KW-1185">Reference proteome</keyword>
<evidence type="ECO:0000259" key="6">
    <source>
        <dbReference type="Pfam" id="PF01494"/>
    </source>
</evidence>
<reference evidence="7" key="3">
    <citation type="submission" date="2010-09" db="EMBL/GenBank/DDBJ databases">
        <title>Annotation of Gaeumannomyces graminis var. tritici R3-111a-1.</title>
        <authorList>
            <consortium name="The Broad Institute Genome Sequencing Platform"/>
            <person name="Ma L.-J."/>
            <person name="Dead R."/>
            <person name="Young S.K."/>
            <person name="Zeng Q."/>
            <person name="Gargeya S."/>
            <person name="Fitzgerald M."/>
            <person name="Haas B."/>
            <person name="Abouelleil A."/>
            <person name="Alvarado L."/>
            <person name="Arachchi H.M."/>
            <person name="Berlin A."/>
            <person name="Brown A."/>
            <person name="Chapman S.B."/>
            <person name="Chen Z."/>
            <person name="Dunbar C."/>
            <person name="Freedman E."/>
            <person name="Gearin G."/>
            <person name="Gellesch M."/>
            <person name="Goldberg J."/>
            <person name="Griggs A."/>
            <person name="Gujja S."/>
            <person name="Heiman D."/>
            <person name="Howarth C."/>
            <person name="Larson L."/>
            <person name="Lui A."/>
            <person name="MacDonald P.J.P."/>
            <person name="Mehta T."/>
            <person name="Montmayeur A."/>
            <person name="Murphy C."/>
            <person name="Neiman D."/>
            <person name="Pearson M."/>
            <person name="Priest M."/>
            <person name="Roberts A."/>
            <person name="Saif S."/>
            <person name="Shea T."/>
            <person name="Shenoy N."/>
            <person name="Sisk P."/>
            <person name="Stolte C."/>
            <person name="Sykes S."/>
            <person name="Yandava C."/>
            <person name="Wortman J."/>
            <person name="Nusbaum C."/>
            <person name="Birren B."/>
        </authorList>
    </citation>
    <scope>NUCLEOTIDE SEQUENCE</scope>
    <source>
        <strain evidence="7">R3-111a-1</strain>
    </source>
</reference>
<evidence type="ECO:0000256" key="4">
    <source>
        <dbReference type="ARBA" id="ARBA00023002"/>
    </source>
</evidence>
<dbReference type="InterPro" id="IPR002938">
    <property type="entry name" value="FAD-bd"/>
</dbReference>
<dbReference type="EnsemblFungi" id="EJT76811">
    <property type="protein sequence ID" value="EJT76811"/>
    <property type="gene ID" value="GGTG_06725"/>
</dbReference>
<dbReference type="STRING" id="644352.J3NZM8"/>
<dbReference type="InterPro" id="IPR036188">
    <property type="entry name" value="FAD/NAD-bd_sf"/>
</dbReference>
<dbReference type="GO" id="GO:0004497">
    <property type="term" value="F:monooxygenase activity"/>
    <property type="evidence" value="ECO:0007669"/>
    <property type="project" value="UniProtKB-KW"/>
</dbReference>
<dbReference type="OrthoDB" id="9993796at2759"/>
<dbReference type="GO" id="GO:0071949">
    <property type="term" value="F:FAD binding"/>
    <property type="evidence" value="ECO:0007669"/>
    <property type="project" value="InterPro"/>
</dbReference>
<reference evidence="7" key="2">
    <citation type="submission" date="2010-07" db="EMBL/GenBank/DDBJ databases">
        <authorList>
            <consortium name="The Broad Institute Genome Sequencing Platform"/>
            <consortium name="Broad Institute Genome Sequencing Center for Infectious Disease"/>
            <person name="Ma L.-J."/>
            <person name="Dead R."/>
            <person name="Young S."/>
            <person name="Zeng Q."/>
            <person name="Koehrsen M."/>
            <person name="Alvarado L."/>
            <person name="Berlin A."/>
            <person name="Chapman S.B."/>
            <person name="Chen Z."/>
            <person name="Freedman E."/>
            <person name="Gellesch M."/>
            <person name="Goldberg J."/>
            <person name="Griggs A."/>
            <person name="Gujja S."/>
            <person name="Heilman E.R."/>
            <person name="Heiman D."/>
            <person name="Hepburn T."/>
            <person name="Howarth C."/>
            <person name="Jen D."/>
            <person name="Larson L."/>
            <person name="Mehta T."/>
            <person name="Neiman D."/>
            <person name="Pearson M."/>
            <person name="Roberts A."/>
            <person name="Saif S."/>
            <person name="Shea T."/>
            <person name="Shenoy N."/>
            <person name="Sisk P."/>
            <person name="Stolte C."/>
            <person name="Sykes S."/>
            <person name="Walk T."/>
            <person name="White J."/>
            <person name="Yandava C."/>
            <person name="Haas B."/>
            <person name="Nusbaum C."/>
            <person name="Birren B."/>
        </authorList>
    </citation>
    <scope>NUCLEOTIDE SEQUENCE</scope>
    <source>
        <strain evidence="7">R3-111a-1</strain>
    </source>
</reference>
<keyword evidence="4" id="KW-0560">Oxidoreductase</keyword>
<dbReference type="PRINTS" id="PR00420">
    <property type="entry name" value="RNGMNOXGNASE"/>
</dbReference>
<dbReference type="SUPFAM" id="SSF51905">
    <property type="entry name" value="FAD/NAD(P)-binding domain"/>
    <property type="match status" value="1"/>
</dbReference>
<dbReference type="Proteomes" id="UP000006039">
    <property type="component" value="Unassembled WGS sequence"/>
</dbReference>
<reference evidence="9" key="1">
    <citation type="submission" date="2010-07" db="EMBL/GenBank/DDBJ databases">
        <title>The genome sequence of Gaeumannomyces graminis var. tritici strain R3-111a-1.</title>
        <authorList>
            <consortium name="The Broad Institute Genome Sequencing Platform"/>
            <person name="Ma L.-J."/>
            <person name="Dead R."/>
            <person name="Young S."/>
            <person name="Zeng Q."/>
            <person name="Koehrsen M."/>
            <person name="Alvarado L."/>
            <person name="Berlin A."/>
            <person name="Chapman S.B."/>
            <person name="Chen Z."/>
            <person name="Freedman E."/>
            <person name="Gellesch M."/>
            <person name="Goldberg J."/>
            <person name="Griggs A."/>
            <person name="Gujja S."/>
            <person name="Heilman E.R."/>
            <person name="Heiman D."/>
            <person name="Hepburn T."/>
            <person name="Howarth C."/>
            <person name="Jen D."/>
            <person name="Larson L."/>
            <person name="Mehta T."/>
            <person name="Neiman D."/>
            <person name="Pearson M."/>
            <person name="Roberts A."/>
            <person name="Saif S."/>
            <person name="Shea T."/>
            <person name="Shenoy N."/>
            <person name="Sisk P."/>
            <person name="Stolte C."/>
            <person name="Sykes S."/>
            <person name="Walk T."/>
            <person name="White J."/>
            <person name="Yandava C."/>
            <person name="Haas B."/>
            <person name="Nusbaum C."/>
            <person name="Birren B."/>
        </authorList>
    </citation>
    <scope>NUCLEOTIDE SEQUENCE [LARGE SCALE GENOMIC DNA]</scope>
    <source>
        <strain evidence="9">R3-111a-1</strain>
    </source>
</reference>
<evidence type="ECO:0000256" key="3">
    <source>
        <dbReference type="ARBA" id="ARBA00022827"/>
    </source>
</evidence>
<dbReference type="SUPFAM" id="SSF54373">
    <property type="entry name" value="FAD-linked reductases, C-terminal domain"/>
    <property type="match status" value="1"/>
</dbReference>
<dbReference type="InterPro" id="IPR050493">
    <property type="entry name" value="FAD-dep_Monooxygenase_BioMet"/>
</dbReference>
<dbReference type="eggNOG" id="KOG2614">
    <property type="taxonomic scope" value="Eukaryota"/>
</dbReference>
<keyword evidence="3" id="KW-0274">FAD</keyword>
<comment type="similarity">
    <text evidence="1">Belongs to the paxM FAD-dependent monooxygenase family.</text>
</comment>
<gene>
    <name evidence="8" type="primary">20347183</name>
    <name evidence="7" type="ORF">GGTG_06725</name>
</gene>
<dbReference type="Pfam" id="PF13450">
    <property type="entry name" value="NAD_binding_8"/>
    <property type="match status" value="1"/>
</dbReference>
<protein>
    <recommendedName>
        <fullName evidence="6">FAD-binding domain-containing protein</fullName>
    </recommendedName>
</protein>
<dbReference type="HOGENOM" id="CLU_009665_19_0_1"/>
<dbReference type="EMBL" id="GL385397">
    <property type="protein sequence ID" value="EJT76811.1"/>
    <property type="molecule type" value="Genomic_DNA"/>
</dbReference>
<evidence type="ECO:0000313" key="8">
    <source>
        <dbReference type="EnsemblFungi" id="EJT76811"/>
    </source>
</evidence>
<dbReference type="AlphaFoldDB" id="J3NZM8"/>
<dbReference type="Gene3D" id="3.50.50.60">
    <property type="entry name" value="FAD/NAD(P)-binding domain"/>
    <property type="match status" value="1"/>
</dbReference>
<accession>J3NZM8</accession>
<evidence type="ECO:0000256" key="2">
    <source>
        <dbReference type="ARBA" id="ARBA00022630"/>
    </source>
</evidence>
<dbReference type="PANTHER" id="PTHR13789:SF215">
    <property type="entry name" value="FAD-BINDING DOMAIN-CONTAINING PROTEIN-RELATED"/>
    <property type="match status" value="1"/>
</dbReference>
<proteinExistence type="inferred from homology"/>
<keyword evidence="5" id="KW-0503">Monooxygenase</keyword>
<dbReference type="GeneID" id="20347183"/>
<evidence type="ECO:0000256" key="1">
    <source>
        <dbReference type="ARBA" id="ARBA00007992"/>
    </source>
</evidence>
<evidence type="ECO:0000313" key="7">
    <source>
        <dbReference type="EMBL" id="EJT76811.1"/>
    </source>
</evidence>
<evidence type="ECO:0000256" key="5">
    <source>
        <dbReference type="ARBA" id="ARBA00023033"/>
    </source>
</evidence>